<sequence length="129" mass="14674">MNEENSPRVNPPLPPRVLLDVALLNALLVQVLDELVALHPVDERTDVAAVAEERPARQVDGTSCWETRVLQRHNRRLYPERVDTKRCDVPSDAIGGVKRQRRAGGDRKTHGVMHRKASWDDEDRENRAV</sequence>
<comment type="caution">
    <text evidence="2">The sequence shown here is derived from an EMBL/GenBank/DDBJ whole genome shotgun (WGS) entry which is preliminary data.</text>
</comment>
<reference evidence="2 3" key="1">
    <citation type="submission" date="2019-03" db="EMBL/GenBank/DDBJ databases">
        <title>First draft genome of Liparis tanakae, snailfish: a comprehensive survey of snailfish specific genes.</title>
        <authorList>
            <person name="Kim W."/>
            <person name="Song I."/>
            <person name="Jeong J.-H."/>
            <person name="Kim D."/>
            <person name="Kim S."/>
            <person name="Ryu S."/>
            <person name="Song J.Y."/>
            <person name="Lee S.K."/>
        </authorList>
    </citation>
    <scope>NUCLEOTIDE SEQUENCE [LARGE SCALE GENOMIC DNA]</scope>
    <source>
        <tissue evidence="2">Muscle</tissue>
    </source>
</reference>
<protein>
    <submittedName>
        <fullName evidence="2">Uncharacterized protein</fullName>
    </submittedName>
</protein>
<evidence type="ECO:0000313" key="2">
    <source>
        <dbReference type="EMBL" id="TNN29553.1"/>
    </source>
</evidence>
<dbReference type="AlphaFoldDB" id="A0A4Z2EL37"/>
<dbReference type="Proteomes" id="UP000314294">
    <property type="component" value="Unassembled WGS sequence"/>
</dbReference>
<dbReference type="EMBL" id="SRLO01005506">
    <property type="protein sequence ID" value="TNN29553.1"/>
    <property type="molecule type" value="Genomic_DNA"/>
</dbReference>
<organism evidence="2 3">
    <name type="scientific">Liparis tanakae</name>
    <name type="common">Tanaka's snailfish</name>
    <dbReference type="NCBI Taxonomy" id="230148"/>
    <lineage>
        <taxon>Eukaryota</taxon>
        <taxon>Metazoa</taxon>
        <taxon>Chordata</taxon>
        <taxon>Craniata</taxon>
        <taxon>Vertebrata</taxon>
        <taxon>Euteleostomi</taxon>
        <taxon>Actinopterygii</taxon>
        <taxon>Neopterygii</taxon>
        <taxon>Teleostei</taxon>
        <taxon>Neoteleostei</taxon>
        <taxon>Acanthomorphata</taxon>
        <taxon>Eupercaria</taxon>
        <taxon>Perciformes</taxon>
        <taxon>Cottioidei</taxon>
        <taxon>Cottales</taxon>
        <taxon>Liparidae</taxon>
        <taxon>Liparis</taxon>
    </lineage>
</organism>
<name>A0A4Z2EL37_9TELE</name>
<evidence type="ECO:0000313" key="3">
    <source>
        <dbReference type="Proteomes" id="UP000314294"/>
    </source>
</evidence>
<gene>
    <name evidence="2" type="ORF">EYF80_060298</name>
</gene>
<feature type="region of interest" description="Disordered" evidence="1">
    <location>
        <begin position="89"/>
        <end position="129"/>
    </location>
</feature>
<evidence type="ECO:0000256" key="1">
    <source>
        <dbReference type="SAM" id="MobiDB-lite"/>
    </source>
</evidence>
<accession>A0A4Z2EL37</accession>
<proteinExistence type="predicted"/>
<keyword evidence="3" id="KW-1185">Reference proteome</keyword>